<keyword evidence="3" id="KW-0238">DNA-binding</keyword>
<feature type="transmembrane region" description="Helical" evidence="7">
    <location>
        <begin position="21"/>
        <end position="41"/>
    </location>
</feature>
<dbReference type="InterPro" id="IPR036879">
    <property type="entry name" value="TF_MADSbox_sf"/>
</dbReference>
<dbReference type="PROSITE" id="PS50066">
    <property type="entry name" value="MADS_BOX_2"/>
    <property type="match status" value="1"/>
</dbReference>
<dbReference type="AlphaFoldDB" id="A0A6G1C992"/>
<comment type="caution">
    <text evidence="9">The sequence shown here is derived from an EMBL/GenBank/DDBJ whole genome shotgun (WGS) entry which is preliminary data.</text>
</comment>
<evidence type="ECO:0000256" key="2">
    <source>
        <dbReference type="ARBA" id="ARBA00023015"/>
    </source>
</evidence>
<dbReference type="OrthoDB" id="691496at2759"/>
<keyword evidence="7" id="KW-0812">Transmembrane</keyword>
<protein>
    <recommendedName>
        <fullName evidence="8">MADS-box domain-containing protein</fullName>
    </recommendedName>
</protein>
<evidence type="ECO:0000256" key="3">
    <source>
        <dbReference type="ARBA" id="ARBA00023125"/>
    </source>
</evidence>
<dbReference type="InterPro" id="IPR002100">
    <property type="entry name" value="TF_MADSbox"/>
</dbReference>
<sequence>MARLTNNAARRLTLKRRRARLIKKVTKLSILCCVPACVVVYNIDKTGEPVAWPSVQEAKNIWGKIMDMPESTQKRRMLDSKTLLQQQIAKLQKQVGKLKVENYNREITNIIFELSIGRRKNLDDLYPQVVNDVKLEVAKLGRLLETALSSSVRNVILLLCL</sequence>
<feature type="domain" description="MADS-box" evidence="8">
    <location>
        <begin position="1"/>
        <end position="42"/>
    </location>
</feature>
<proteinExistence type="predicted"/>
<evidence type="ECO:0000256" key="1">
    <source>
        <dbReference type="ARBA" id="ARBA00004123"/>
    </source>
</evidence>
<comment type="subcellular location">
    <subcellularLocation>
        <location evidence="1">Nucleus</location>
    </subcellularLocation>
</comment>
<keyword evidence="6" id="KW-0175">Coiled coil</keyword>
<dbReference type="SUPFAM" id="SSF55455">
    <property type="entry name" value="SRF-like"/>
    <property type="match status" value="1"/>
</dbReference>
<evidence type="ECO:0000256" key="4">
    <source>
        <dbReference type="ARBA" id="ARBA00023163"/>
    </source>
</evidence>
<dbReference type="Pfam" id="PF00319">
    <property type="entry name" value="SRF-TF"/>
    <property type="match status" value="1"/>
</dbReference>
<keyword evidence="4" id="KW-0804">Transcription</keyword>
<dbReference type="GO" id="GO:0046983">
    <property type="term" value="F:protein dimerization activity"/>
    <property type="evidence" value="ECO:0007669"/>
    <property type="project" value="InterPro"/>
</dbReference>
<dbReference type="EMBL" id="SPHZ02000010">
    <property type="protein sequence ID" value="KAF0897225.1"/>
    <property type="molecule type" value="Genomic_DNA"/>
</dbReference>
<evidence type="ECO:0000256" key="6">
    <source>
        <dbReference type="SAM" id="Coils"/>
    </source>
</evidence>
<organism evidence="9 10">
    <name type="scientific">Oryza meyeriana var. granulata</name>
    <dbReference type="NCBI Taxonomy" id="110450"/>
    <lineage>
        <taxon>Eukaryota</taxon>
        <taxon>Viridiplantae</taxon>
        <taxon>Streptophyta</taxon>
        <taxon>Embryophyta</taxon>
        <taxon>Tracheophyta</taxon>
        <taxon>Spermatophyta</taxon>
        <taxon>Magnoliopsida</taxon>
        <taxon>Liliopsida</taxon>
        <taxon>Poales</taxon>
        <taxon>Poaceae</taxon>
        <taxon>BOP clade</taxon>
        <taxon>Oryzoideae</taxon>
        <taxon>Oryzeae</taxon>
        <taxon>Oryzinae</taxon>
        <taxon>Oryza</taxon>
        <taxon>Oryza meyeriana</taxon>
    </lineage>
</organism>
<evidence type="ECO:0000313" key="9">
    <source>
        <dbReference type="EMBL" id="KAF0897225.1"/>
    </source>
</evidence>
<gene>
    <name evidence="9" type="ORF">E2562_034535</name>
</gene>
<keyword evidence="7" id="KW-0472">Membrane</keyword>
<evidence type="ECO:0000259" key="8">
    <source>
        <dbReference type="PROSITE" id="PS50066"/>
    </source>
</evidence>
<keyword evidence="7" id="KW-1133">Transmembrane helix</keyword>
<keyword evidence="2" id="KW-0805">Transcription regulation</keyword>
<name>A0A6G1C992_9ORYZ</name>
<dbReference type="GO" id="GO:0005634">
    <property type="term" value="C:nucleus"/>
    <property type="evidence" value="ECO:0007669"/>
    <property type="project" value="UniProtKB-SubCell"/>
</dbReference>
<evidence type="ECO:0000256" key="5">
    <source>
        <dbReference type="ARBA" id="ARBA00023242"/>
    </source>
</evidence>
<evidence type="ECO:0000313" key="10">
    <source>
        <dbReference type="Proteomes" id="UP000479710"/>
    </source>
</evidence>
<evidence type="ECO:0000256" key="7">
    <source>
        <dbReference type="SAM" id="Phobius"/>
    </source>
</evidence>
<keyword evidence="5" id="KW-0539">Nucleus</keyword>
<feature type="coiled-coil region" evidence="6">
    <location>
        <begin position="74"/>
        <end position="101"/>
    </location>
</feature>
<dbReference type="Proteomes" id="UP000479710">
    <property type="component" value="Unassembled WGS sequence"/>
</dbReference>
<dbReference type="GO" id="GO:0003677">
    <property type="term" value="F:DNA binding"/>
    <property type="evidence" value="ECO:0007669"/>
    <property type="project" value="UniProtKB-KW"/>
</dbReference>
<reference evidence="9 10" key="1">
    <citation type="submission" date="2019-11" db="EMBL/GenBank/DDBJ databases">
        <title>Whole genome sequence of Oryza granulata.</title>
        <authorList>
            <person name="Li W."/>
        </authorList>
    </citation>
    <scope>NUCLEOTIDE SEQUENCE [LARGE SCALE GENOMIC DNA]</scope>
    <source>
        <strain evidence="10">cv. Menghai</strain>
        <tissue evidence="9">Leaf</tissue>
    </source>
</reference>
<keyword evidence="10" id="KW-1185">Reference proteome</keyword>
<dbReference type="Gene3D" id="3.40.1810.10">
    <property type="entry name" value="Transcription factor, MADS-box"/>
    <property type="match status" value="1"/>
</dbReference>
<accession>A0A6G1C992</accession>